<gene>
    <name evidence="1" type="ORF">J0695_30310</name>
</gene>
<reference evidence="1" key="1">
    <citation type="submission" date="2021-03" db="EMBL/GenBank/DDBJ databases">
        <title>Streptomyces poriferae sp. nov., a novel marine sponge-derived Actinobacteria species with anti-MRSA activity.</title>
        <authorList>
            <person name="Sandoval-Powers M."/>
            <person name="Kralova S."/>
            <person name="Nguyen G.-S."/>
            <person name="Fawwal D."/>
            <person name="Degnes K."/>
            <person name="Klinkenberg G."/>
            <person name="Sletta H."/>
            <person name="Wentzel A."/>
            <person name="Liles M.R."/>
        </authorList>
    </citation>
    <scope>NUCLEOTIDE SEQUENCE</scope>
    <source>
        <strain evidence="1">DSM 41794</strain>
    </source>
</reference>
<evidence type="ECO:0000313" key="1">
    <source>
        <dbReference type="EMBL" id="MBO0516033.1"/>
    </source>
</evidence>
<dbReference type="AlphaFoldDB" id="A0A939JIZ1"/>
<evidence type="ECO:0000313" key="2">
    <source>
        <dbReference type="Proteomes" id="UP000664167"/>
    </source>
</evidence>
<dbReference type="RefSeq" id="WP_206967408.1">
    <property type="nucleotide sequence ID" value="NZ_BAAAJJ010000001.1"/>
</dbReference>
<organism evidence="1 2">
    <name type="scientific">Streptomyces beijiangensis</name>
    <dbReference type="NCBI Taxonomy" id="163361"/>
    <lineage>
        <taxon>Bacteria</taxon>
        <taxon>Bacillati</taxon>
        <taxon>Actinomycetota</taxon>
        <taxon>Actinomycetes</taxon>
        <taxon>Kitasatosporales</taxon>
        <taxon>Streptomycetaceae</taxon>
        <taxon>Streptomyces</taxon>
    </lineage>
</organism>
<name>A0A939JIZ1_9ACTN</name>
<dbReference type="EMBL" id="JAFLRJ010000349">
    <property type="protein sequence ID" value="MBO0516033.1"/>
    <property type="molecule type" value="Genomic_DNA"/>
</dbReference>
<accession>A0A939JIZ1</accession>
<sequence length="53" mass="6132">MYATDRPLDGGTTALVRPYVLSREQRERRRELWFATYGIDVGPRRIHGVQVTA</sequence>
<proteinExistence type="predicted"/>
<protein>
    <submittedName>
        <fullName evidence="1">Uncharacterized protein</fullName>
    </submittedName>
</protein>
<comment type="caution">
    <text evidence="1">The sequence shown here is derived from an EMBL/GenBank/DDBJ whole genome shotgun (WGS) entry which is preliminary data.</text>
</comment>
<keyword evidence="2" id="KW-1185">Reference proteome</keyword>
<dbReference type="Proteomes" id="UP000664167">
    <property type="component" value="Unassembled WGS sequence"/>
</dbReference>